<evidence type="ECO:0000259" key="1">
    <source>
        <dbReference type="Pfam" id="PF13799"/>
    </source>
</evidence>
<sequence length="119" mass="13892">MHSKYFRFIKEDTAIPRPLLFFPKCSPNEIRTRIPKRIISYEFYAIANGCQRIYEEKDGITDIENQVILDPSKVSYMNLFINGVLQPHDNYTVEKGKLKLNTIDIPIKGTPIILQMFII</sequence>
<protein>
    <submittedName>
        <fullName evidence="2">DUF4183 domain-containing protein</fullName>
    </submittedName>
</protein>
<evidence type="ECO:0000313" key="2">
    <source>
        <dbReference type="EMBL" id="TKH02913.1"/>
    </source>
</evidence>
<comment type="caution">
    <text evidence="2">The sequence shown here is derived from an EMBL/GenBank/DDBJ whole genome shotgun (WGS) entry which is preliminary data.</text>
</comment>
<dbReference type="Pfam" id="PF13799">
    <property type="entry name" value="DUF4183"/>
    <property type="match status" value="1"/>
</dbReference>
<accession>A0A9X8ZCA3</accession>
<reference evidence="2 3" key="1">
    <citation type="journal article" date="2019" name="Environ. Microbiol.">
        <title>An active ?-lactamase is a part of an orchestrated cell wall stress resistance network of Bacillus subtilis and related rhizosphere species.</title>
        <authorList>
            <person name="Bucher T."/>
            <person name="Keren-Paz A."/>
            <person name="Hausser J."/>
            <person name="Olender T."/>
            <person name="Cytryn E."/>
            <person name="Kolodkin-Gal I."/>
        </authorList>
    </citation>
    <scope>NUCLEOTIDE SEQUENCE [LARGE SCALE GENOMIC DNA]</scope>
    <source>
        <strain evidence="2 3">I4</strain>
    </source>
</reference>
<dbReference type="Proteomes" id="UP000309170">
    <property type="component" value="Unassembled WGS sequence"/>
</dbReference>
<name>A0A9X8ZCA3_9BACI</name>
<organism evidence="2 3">
    <name type="scientific">Peribacillus simplex</name>
    <dbReference type="NCBI Taxonomy" id="1478"/>
    <lineage>
        <taxon>Bacteria</taxon>
        <taxon>Bacillati</taxon>
        <taxon>Bacillota</taxon>
        <taxon>Bacilli</taxon>
        <taxon>Bacillales</taxon>
        <taxon>Bacillaceae</taxon>
        <taxon>Peribacillus</taxon>
    </lineage>
</organism>
<dbReference type="RefSeq" id="WP_137024777.1">
    <property type="nucleotide sequence ID" value="NZ_SZNT01000729.1"/>
</dbReference>
<proteinExistence type="predicted"/>
<dbReference type="EMBL" id="SZNT01000729">
    <property type="protein sequence ID" value="TKH02913.1"/>
    <property type="molecule type" value="Genomic_DNA"/>
</dbReference>
<dbReference type="InterPro" id="IPR025237">
    <property type="entry name" value="DUF4183"/>
</dbReference>
<dbReference type="AlphaFoldDB" id="A0A9X8ZCA3"/>
<feature type="domain" description="DUF4183" evidence="1">
    <location>
        <begin position="45"/>
        <end position="116"/>
    </location>
</feature>
<gene>
    <name evidence="2" type="ORF">FC678_25635</name>
</gene>
<evidence type="ECO:0000313" key="3">
    <source>
        <dbReference type="Proteomes" id="UP000309170"/>
    </source>
</evidence>